<accession>A0A1I7LBH6</accession>
<keyword evidence="1" id="KW-0472">Membrane</keyword>
<organism evidence="2 3">
    <name type="scientific">Alicyclobacillus macrosporangiidus</name>
    <dbReference type="NCBI Taxonomy" id="392015"/>
    <lineage>
        <taxon>Bacteria</taxon>
        <taxon>Bacillati</taxon>
        <taxon>Bacillota</taxon>
        <taxon>Bacilli</taxon>
        <taxon>Bacillales</taxon>
        <taxon>Alicyclobacillaceae</taxon>
        <taxon>Alicyclobacillus</taxon>
    </lineage>
</organism>
<reference evidence="3" key="1">
    <citation type="submission" date="2016-10" db="EMBL/GenBank/DDBJ databases">
        <authorList>
            <person name="Varghese N."/>
        </authorList>
    </citation>
    <scope>NUCLEOTIDE SEQUENCE [LARGE SCALE GENOMIC DNA]</scope>
    <source>
        <strain evidence="3">DSM 17980</strain>
    </source>
</reference>
<feature type="transmembrane region" description="Helical" evidence="1">
    <location>
        <begin position="199"/>
        <end position="223"/>
    </location>
</feature>
<keyword evidence="1" id="KW-1133">Transmembrane helix</keyword>
<dbReference type="RefSeq" id="WP_074956455.1">
    <property type="nucleotide sequence ID" value="NZ_FPBV01000033.1"/>
</dbReference>
<dbReference type="AlphaFoldDB" id="A0A1I7LBH6"/>
<evidence type="ECO:0000313" key="3">
    <source>
        <dbReference type="Proteomes" id="UP000183508"/>
    </source>
</evidence>
<evidence type="ECO:0000256" key="1">
    <source>
        <dbReference type="SAM" id="Phobius"/>
    </source>
</evidence>
<dbReference type="EMBL" id="FPBV01000033">
    <property type="protein sequence ID" value="SFV06998.1"/>
    <property type="molecule type" value="Genomic_DNA"/>
</dbReference>
<dbReference type="Proteomes" id="UP000183508">
    <property type="component" value="Unassembled WGS sequence"/>
</dbReference>
<dbReference type="Pfam" id="PF04307">
    <property type="entry name" value="YdjM"/>
    <property type="match status" value="1"/>
</dbReference>
<feature type="transmembrane region" description="Helical" evidence="1">
    <location>
        <begin position="235"/>
        <end position="254"/>
    </location>
</feature>
<dbReference type="OrthoDB" id="5459053at2"/>
<feature type="transmembrane region" description="Helical" evidence="1">
    <location>
        <begin position="99"/>
        <end position="117"/>
    </location>
</feature>
<feature type="transmembrane region" description="Helical" evidence="1">
    <location>
        <begin position="40"/>
        <end position="62"/>
    </location>
</feature>
<evidence type="ECO:0000313" key="2">
    <source>
        <dbReference type="EMBL" id="SFV06998.1"/>
    </source>
</evidence>
<keyword evidence="3" id="KW-1185">Reference proteome</keyword>
<proteinExistence type="predicted"/>
<sequence length="255" mass="27061">MLGRTHMGIGAVGAVAATPLILHSQWEPIRQLLDSHSNTIPYVVVSQVVLVGASMVGALIPDLEQSDSLMARKIEVVLGLPVLFIMAALIVLMHQQASLTAWGLVLLLTILFGAFGAAKNTTRILGLGVITAGLLYLGWHKQIPVQATVLLVAWTIGAMFAKHRTFTHSLIGLILFAAGVNLCNHLFNTLHIGMVGPGLIVGYTLHLVADAVAGGVPLLWPWGRRFGIRWVHTGGIVDSIIGGVAFLGFVVLAVV</sequence>
<name>A0A1I7LBH6_9BACL</name>
<gene>
    <name evidence="2" type="ORF">SAMN05421543_1332</name>
</gene>
<feature type="transmembrane region" description="Helical" evidence="1">
    <location>
        <begin position="168"/>
        <end position="187"/>
    </location>
</feature>
<protein>
    <submittedName>
        <fullName evidence="2">Inner membrane protein</fullName>
    </submittedName>
</protein>
<keyword evidence="1" id="KW-0812">Transmembrane</keyword>
<feature type="transmembrane region" description="Helical" evidence="1">
    <location>
        <begin position="124"/>
        <end position="139"/>
    </location>
</feature>
<feature type="transmembrane region" description="Helical" evidence="1">
    <location>
        <begin position="74"/>
        <end position="93"/>
    </location>
</feature>
<dbReference type="InterPro" id="IPR007404">
    <property type="entry name" value="YdjM-like"/>
</dbReference>